<feature type="domain" description="G-protein coupled receptors family 2 profile 1" evidence="12">
    <location>
        <begin position="33"/>
        <end position="130"/>
    </location>
</feature>
<organism evidence="14 15">
    <name type="scientific">Sinocyclocheilus grahami</name>
    <name type="common">Dianchi golden-line fish</name>
    <name type="synonym">Barbus grahami</name>
    <dbReference type="NCBI Taxonomy" id="75366"/>
    <lineage>
        <taxon>Eukaryota</taxon>
        <taxon>Metazoa</taxon>
        <taxon>Chordata</taxon>
        <taxon>Craniata</taxon>
        <taxon>Vertebrata</taxon>
        <taxon>Euteleostomi</taxon>
        <taxon>Actinopterygii</taxon>
        <taxon>Neopterygii</taxon>
        <taxon>Teleostei</taxon>
        <taxon>Ostariophysi</taxon>
        <taxon>Cypriniformes</taxon>
        <taxon>Cyprinidae</taxon>
        <taxon>Cyprininae</taxon>
        <taxon>Sinocyclocheilus</taxon>
    </lineage>
</organism>
<dbReference type="PANTHER" id="PTHR45620:SF7">
    <property type="entry name" value="PARATHYROID HORMONE 2 RECEPTOR"/>
    <property type="match status" value="1"/>
</dbReference>
<feature type="transmembrane region" description="Helical" evidence="11">
    <location>
        <begin position="383"/>
        <end position="400"/>
    </location>
</feature>
<evidence type="ECO:0000256" key="11">
    <source>
        <dbReference type="SAM" id="Phobius"/>
    </source>
</evidence>
<evidence type="ECO:0000256" key="10">
    <source>
        <dbReference type="ARBA" id="ARBA00023224"/>
    </source>
</evidence>
<dbReference type="PRINTS" id="PR00249">
    <property type="entry name" value="GPCRSECRETIN"/>
</dbReference>
<keyword evidence="15" id="KW-1185">Reference proteome</keyword>
<reference evidence="14" key="2">
    <citation type="submission" date="2025-09" db="UniProtKB">
        <authorList>
            <consortium name="Ensembl"/>
        </authorList>
    </citation>
    <scope>IDENTIFICATION</scope>
</reference>
<dbReference type="GO" id="GO:0017046">
    <property type="term" value="F:peptide hormone binding"/>
    <property type="evidence" value="ECO:0007669"/>
    <property type="project" value="TreeGrafter"/>
</dbReference>
<comment type="subcellular location">
    <subcellularLocation>
        <location evidence="1">Cell membrane</location>
        <topology evidence="1">Multi-pass membrane protein</topology>
    </subcellularLocation>
</comment>
<dbReference type="SUPFAM" id="SSF81321">
    <property type="entry name" value="Family A G protein-coupled receptor-like"/>
    <property type="match status" value="1"/>
</dbReference>
<dbReference type="GO" id="GO:0007188">
    <property type="term" value="P:adenylate cyclase-modulating G protein-coupled receptor signaling pathway"/>
    <property type="evidence" value="ECO:0007669"/>
    <property type="project" value="TreeGrafter"/>
</dbReference>
<dbReference type="GO" id="GO:0008528">
    <property type="term" value="F:G protein-coupled peptide receptor activity"/>
    <property type="evidence" value="ECO:0007669"/>
    <property type="project" value="TreeGrafter"/>
</dbReference>
<evidence type="ECO:0000259" key="13">
    <source>
        <dbReference type="PROSITE" id="PS50261"/>
    </source>
</evidence>
<evidence type="ECO:0000313" key="15">
    <source>
        <dbReference type="Proteomes" id="UP000472262"/>
    </source>
</evidence>
<evidence type="ECO:0000259" key="12">
    <source>
        <dbReference type="PROSITE" id="PS50227"/>
    </source>
</evidence>
<dbReference type="InterPro" id="IPR017981">
    <property type="entry name" value="GPCR_2-like_7TM"/>
</dbReference>
<evidence type="ECO:0000256" key="9">
    <source>
        <dbReference type="ARBA" id="ARBA00023180"/>
    </source>
</evidence>
<accession>A0A672Q990</accession>
<dbReference type="SMART" id="SM00008">
    <property type="entry name" value="HormR"/>
    <property type="match status" value="1"/>
</dbReference>
<keyword evidence="5 11" id="KW-1133">Transmembrane helix</keyword>
<dbReference type="PROSITE" id="PS00649">
    <property type="entry name" value="G_PROTEIN_RECEP_F2_1"/>
    <property type="match status" value="1"/>
</dbReference>
<dbReference type="InterPro" id="IPR001879">
    <property type="entry name" value="GPCR_2_extracellular_dom"/>
</dbReference>
<evidence type="ECO:0000313" key="14">
    <source>
        <dbReference type="Ensembl" id="ENSSGRP00000070952.1"/>
    </source>
</evidence>
<dbReference type="InterPro" id="IPR000832">
    <property type="entry name" value="GPCR_2_secretin-like"/>
</dbReference>
<reference evidence="14" key="1">
    <citation type="submission" date="2025-08" db="UniProtKB">
        <authorList>
            <consortium name="Ensembl"/>
        </authorList>
    </citation>
    <scope>IDENTIFICATION</scope>
</reference>
<gene>
    <name evidence="14" type="primary">LOC107593036</name>
</gene>
<dbReference type="GO" id="GO:0007166">
    <property type="term" value="P:cell surface receptor signaling pathway"/>
    <property type="evidence" value="ECO:0007669"/>
    <property type="project" value="InterPro"/>
</dbReference>
<keyword evidence="10" id="KW-0807">Transducer</keyword>
<dbReference type="AlphaFoldDB" id="A0A672Q990"/>
<sequence>MNLAERVNADKRYQTEQTQCGWNIKKQIIMIHACSRQFYPKRLTVHSGYTFFTSIVIVVLYTDEVCSPGWDGLVCWPRGSPGTVTKVLCPSYVYDFNHNGFVYRQCGLNGSWVSVENRTWVNYSDCLRFLAPGIEKGKRDFFERLHIMYTVGYAVSFSSLLVAIFIIGYFRRLHCTRNYIHMHLFVSFMLRAVSIFVKDRVVYANGVLQDQRCLYFQVGCKITVLFFIYFLATNYYWILVEGLYLHSLIFMAFFSDSKYLWGFTLIGWGVPALFVSTWAVVRATLVDVRCWELSAGNIKWIYQVPILTAIGLNFFLFVNIVRVLATKIRETNAGRYDTHKQYRKLAKSTLVLVLVFGVHYIVFVGMPHTFTGVGWELRMYCELFFNSFQGFFVSIIYCFCNGEVQTEIRKTWLRWTLAFDWKGPVVLANYRYGTVLNSSGASVQSQLTSVTRSSALLTSRVYRCTALPNIGSLVHSSQIHTTLPGYIFSNSDIESLPPSIPEEIEEEAKHIDDIKLKGVNHITVRQEALSICFEESGQSSSHTDSDDVRCCPDDVTTTEISKCTDKISLKDSSSVRYSSLDQEDEEEL</sequence>
<evidence type="ECO:0000256" key="8">
    <source>
        <dbReference type="ARBA" id="ARBA00023170"/>
    </source>
</evidence>
<feature type="transmembrane region" description="Helical" evidence="11">
    <location>
        <begin position="147"/>
        <end position="170"/>
    </location>
</feature>
<dbReference type="Pfam" id="PF00002">
    <property type="entry name" value="7tm_2"/>
    <property type="match status" value="1"/>
</dbReference>
<dbReference type="PANTHER" id="PTHR45620">
    <property type="entry name" value="PDF RECEPTOR-LIKE PROTEIN-RELATED"/>
    <property type="match status" value="1"/>
</dbReference>
<feature type="domain" description="G-protein coupled receptors family 2 profile 2" evidence="13">
    <location>
        <begin position="145"/>
        <end position="401"/>
    </location>
</feature>
<dbReference type="PROSITE" id="PS50261">
    <property type="entry name" value="G_PROTEIN_RECEP_F2_4"/>
    <property type="match status" value="1"/>
</dbReference>
<feature type="transmembrane region" description="Helical" evidence="11">
    <location>
        <begin position="259"/>
        <end position="280"/>
    </location>
</feature>
<comment type="similarity">
    <text evidence="2">Belongs to the G-protein coupled receptor 2 family.</text>
</comment>
<dbReference type="Proteomes" id="UP000472262">
    <property type="component" value="Unassembled WGS sequence"/>
</dbReference>
<dbReference type="InterPro" id="IPR017983">
    <property type="entry name" value="GPCR_2_secretin-like_CS"/>
</dbReference>
<evidence type="ECO:0000256" key="6">
    <source>
        <dbReference type="ARBA" id="ARBA00023040"/>
    </source>
</evidence>
<evidence type="ECO:0000256" key="2">
    <source>
        <dbReference type="ARBA" id="ARBA00005314"/>
    </source>
</evidence>
<evidence type="ECO:0000256" key="1">
    <source>
        <dbReference type="ARBA" id="ARBA00004651"/>
    </source>
</evidence>
<keyword evidence="6" id="KW-0297">G-protein coupled receptor</keyword>
<feature type="transmembrane region" description="Helical" evidence="11">
    <location>
        <begin position="182"/>
        <end position="201"/>
    </location>
</feature>
<keyword evidence="8" id="KW-0675">Receptor</keyword>
<evidence type="ECO:0000256" key="4">
    <source>
        <dbReference type="ARBA" id="ARBA00022692"/>
    </source>
</evidence>
<protein>
    <submittedName>
        <fullName evidence="14">Parathyroid hormone 2 receptor</fullName>
    </submittedName>
</protein>
<dbReference type="Gene3D" id="4.10.1240.10">
    <property type="entry name" value="GPCR, family 2, extracellular hormone receptor domain"/>
    <property type="match status" value="1"/>
</dbReference>
<dbReference type="InterPro" id="IPR036445">
    <property type="entry name" value="GPCR_2_extracell_dom_sf"/>
</dbReference>
<dbReference type="CDD" id="cd15265">
    <property type="entry name" value="7tmB1_PTHR"/>
    <property type="match status" value="1"/>
</dbReference>
<dbReference type="PROSITE" id="PS00650">
    <property type="entry name" value="G_PROTEIN_RECEP_F2_2"/>
    <property type="match status" value="1"/>
</dbReference>
<dbReference type="Pfam" id="PF02793">
    <property type="entry name" value="HRM"/>
    <property type="match status" value="1"/>
</dbReference>
<proteinExistence type="inferred from homology"/>
<dbReference type="SUPFAM" id="SSF111418">
    <property type="entry name" value="Hormone receptor domain"/>
    <property type="match status" value="1"/>
</dbReference>
<keyword evidence="9" id="KW-0325">Glycoprotein</keyword>
<keyword evidence="3" id="KW-1003">Cell membrane</keyword>
<dbReference type="InterPro" id="IPR050332">
    <property type="entry name" value="GPCR_2"/>
</dbReference>
<keyword evidence="4 11" id="KW-0812">Transmembrane</keyword>
<feature type="transmembrane region" description="Helical" evidence="11">
    <location>
        <begin position="300"/>
        <end position="324"/>
    </location>
</feature>
<dbReference type="Gene3D" id="1.20.1070.10">
    <property type="entry name" value="Rhodopsin 7-helix transmembrane proteins"/>
    <property type="match status" value="1"/>
</dbReference>
<dbReference type="Ensembl" id="ENSSGRT00000075576.1">
    <property type="protein sequence ID" value="ENSSGRP00000070952.1"/>
    <property type="gene ID" value="ENSSGRG00000036257.1"/>
</dbReference>
<name>A0A672Q990_SINGR</name>
<evidence type="ECO:0000256" key="3">
    <source>
        <dbReference type="ARBA" id="ARBA00022475"/>
    </source>
</evidence>
<dbReference type="GO" id="GO:0004991">
    <property type="term" value="F:parathyroid hormone receptor activity"/>
    <property type="evidence" value="ECO:0007669"/>
    <property type="project" value="TreeGrafter"/>
</dbReference>
<dbReference type="FunFam" id="1.20.1070.10:FF:000962">
    <property type="entry name" value="Pituitary adenylate cyclase-activating peptide"/>
    <property type="match status" value="1"/>
</dbReference>
<feature type="transmembrane region" description="Helical" evidence="11">
    <location>
        <begin position="345"/>
        <end position="363"/>
    </location>
</feature>
<dbReference type="PROSITE" id="PS50227">
    <property type="entry name" value="G_PROTEIN_RECEP_F2_3"/>
    <property type="match status" value="1"/>
</dbReference>
<evidence type="ECO:0000256" key="7">
    <source>
        <dbReference type="ARBA" id="ARBA00023136"/>
    </source>
</evidence>
<dbReference type="GO" id="GO:0005886">
    <property type="term" value="C:plasma membrane"/>
    <property type="evidence" value="ECO:0007669"/>
    <property type="project" value="UniProtKB-SubCell"/>
</dbReference>
<keyword evidence="7 11" id="KW-0472">Membrane</keyword>
<evidence type="ECO:0000256" key="5">
    <source>
        <dbReference type="ARBA" id="ARBA00022989"/>
    </source>
</evidence>